<keyword evidence="7 8" id="KW-0449">Lipoprotein</keyword>
<evidence type="ECO:0000256" key="5">
    <source>
        <dbReference type="ARBA" id="ARBA00023139"/>
    </source>
</evidence>
<keyword evidence="3 8" id="KW-0812">Transmembrane</keyword>
<comment type="subcellular location">
    <subcellularLocation>
        <location evidence="8">Cell outer membrane</location>
        <topology evidence="8">Lipid-anchor</topology>
    </subcellularLocation>
</comment>
<dbReference type="STRING" id="160488.PP_2069"/>
<evidence type="ECO:0000256" key="1">
    <source>
        <dbReference type="ARBA" id="ARBA00007613"/>
    </source>
</evidence>
<dbReference type="GO" id="GO:0015562">
    <property type="term" value="F:efflux transmembrane transporter activity"/>
    <property type="evidence" value="ECO:0007669"/>
    <property type="project" value="InterPro"/>
</dbReference>
<keyword evidence="8" id="KW-0732">Signal</keyword>
<evidence type="ECO:0000256" key="8">
    <source>
        <dbReference type="RuleBase" id="RU362097"/>
    </source>
</evidence>
<dbReference type="PATRIC" id="fig|160488.4.peg.2180"/>
<dbReference type="GO" id="GO:0009279">
    <property type="term" value="C:cell outer membrane"/>
    <property type="evidence" value="ECO:0007669"/>
    <property type="project" value="UniProtKB-SubCell"/>
</dbReference>
<dbReference type="PANTHER" id="PTHR30203:SF21">
    <property type="entry name" value="OUTER MEMBRANE COMPONENT OF MULTIDRUG EFFLUX PUMP-RELATED"/>
    <property type="match status" value="1"/>
</dbReference>
<keyword evidence="6" id="KW-0998">Cell outer membrane</keyword>
<dbReference type="Gene3D" id="1.20.1600.10">
    <property type="entry name" value="Outer membrane efflux proteins (OEP)"/>
    <property type="match status" value="1"/>
</dbReference>
<feature type="chain" id="PRO_5001442635" evidence="8">
    <location>
        <begin position="26"/>
        <end position="473"/>
    </location>
</feature>
<dbReference type="InterPro" id="IPR010131">
    <property type="entry name" value="MdtP/NodT-like"/>
</dbReference>
<dbReference type="PANTHER" id="PTHR30203">
    <property type="entry name" value="OUTER MEMBRANE CATION EFFLUX PROTEIN"/>
    <property type="match status" value="1"/>
</dbReference>
<name>Q88L66_PSEPK</name>
<keyword evidence="5 8" id="KW-0564">Palmitate</keyword>
<sequence length="473" mass="51502">MMPLLHSFPGPARLATALGMLAALAACGHQPTPAEPAVALQADPLANMPAGVSKQPLPERWWALYQDPQLNRWVQQALAHNQGLAQAEANVQAMLAGIGEFDARRWPSTDMGVAATYGRSADDQTLAEATDSNAPSQWQFNPGLELAYQVDIWGQVRAAIQRARVQAEASAAALDLVRLQVVAQTTRAYIDQCTYAARLEAAKQALQTLDQSVQLSQRQRQAGVATALDSERLLGLREQVRAQLPMLSARRQMALYELSMLSGQASVAEATTCVAIPTLSVPLPAGDGWHLLERRPDVRQAERELQAATLETDIVRADLYPKVSFGASLTSSDHHLANLGDSRAVMFGIGPLIRWEFPNLKANRARVSKAEALQRAQVARYRGVALSALKDVRQALARYDGERQRLQALDAALAHSQHSFALAQGNYRAGTVDGLALLDSEREMISLRANHTEARGRLAQAQVNLFRALGGRW</sequence>
<evidence type="ECO:0000256" key="7">
    <source>
        <dbReference type="ARBA" id="ARBA00023288"/>
    </source>
</evidence>
<dbReference type="Proteomes" id="UP000000556">
    <property type="component" value="Chromosome"/>
</dbReference>
<dbReference type="InterPro" id="IPR003423">
    <property type="entry name" value="OMP_efflux"/>
</dbReference>
<keyword evidence="4 8" id="KW-0472">Membrane</keyword>
<dbReference type="HOGENOM" id="CLU_012817_13_0_6"/>
<evidence type="ECO:0000256" key="3">
    <source>
        <dbReference type="ARBA" id="ARBA00022692"/>
    </source>
</evidence>
<keyword evidence="2 8" id="KW-1134">Transmembrane beta strand</keyword>
<gene>
    <name evidence="9" type="ordered locus">PP_2069</name>
</gene>
<dbReference type="KEGG" id="ppu:PP_2069"/>
<dbReference type="EMBL" id="AE015451">
    <property type="protein sequence ID" value="AAN67683.1"/>
    <property type="molecule type" value="Genomic_DNA"/>
</dbReference>
<protein>
    <submittedName>
        <fullName evidence="9">Multidrug efflux MFS outer membrane protein</fullName>
    </submittedName>
</protein>
<dbReference type="eggNOG" id="COG1538">
    <property type="taxonomic scope" value="Bacteria"/>
</dbReference>
<proteinExistence type="inferred from homology"/>
<evidence type="ECO:0000256" key="2">
    <source>
        <dbReference type="ARBA" id="ARBA00022452"/>
    </source>
</evidence>
<reference evidence="9 10" key="2">
    <citation type="journal article" date="2016" name="Environ. Microbiol.">
        <title>The revisited genome of Pseudomonas putida KT2440 enlightens its value as a robust metabolic chassis.</title>
        <authorList>
            <person name="Belda E."/>
            <person name="van Heck R.G."/>
            <person name="Lopez-Sanchez M.J."/>
            <person name="Cruveiller S."/>
            <person name="Barbe V."/>
            <person name="Fraser C."/>
            <person name="Klenk H.P."/>
            <person name="Petersen J."/>
            <person name="Morgat A."/>
            <person name="Nikel P.I."/>
            <person name="Vallenet D."/>
            <person name="Rouy Z."/>
            <person name="Sekowska A."/>
            <person name="Martins Dos Santos V.A."/>
            <person name="de Lorenzo V."/>
            <person name="Danchin A."/>
            <person name="Medigue C."/>
        </authorList>
    </citation>
    <scope>NUCLEOTIDE SEQUENCE [LARGE SCALE GENOMIC DNA]</scope>
    <source>
        <strain evidence="10">ATCC 47054 / DSM 6125 / CFBP 8728 / NCIMB 11950 / KT2440</strain>
    </source>
</reference>
<comment type="similarity">
    <text evidence="1 8">Belongs to the outer membrane factor (OMF) (TC 1.B.17) family.</text>
</comment>
<dbReference type="NCBIfam" id="TIGR01845">
    <property type="entry name" value="outer_NodT"/>
    <property type="match status" value="1"/>
</dbReference>
<evidence type="ECO:0000313" key="9">
    <source>
        <dbReference type="EMBL" id="AAN67683.1"/>
    </source>
</evidence>
<organism evidence="9 10">
    <name type="scientific">Pseudomonas putida (strain ATCC 47054 / DSM 6125 / CFBP 8728 / NCIMB 11950 / KT2440)</name>
    <dbReference type="NCBI Taxonomy" id="160488"/>
    <lineage>
        <taxon>Bacteria</taxon>
        <taxon>Pseudomonadati</taxon>
        <taxon>Pseudomonadota</taxon>
        <taxon>Gammaproteobacteria</taxon>
        <taxon>Pseudomonadales</taxon>
        <taxon>Pseudomonadaceae</taxon>
        <taxon>Pseudomonas</taxon>
    </lineage>
</organism>
<dbReference type="Pfam" id="PF02321">
    <property type="entry name" value="OEP"/>
    <property type="match status" value="2"/>
</dbReference>
<dbReference type="OrthoDB" id="9770517at2"/>
<accession>Q88L66</accession>
<evidence type="ECO:0000313" key="10">
    <source>
        <dbReference type="Proteomes" id="UP000000556"/>
    </source>
</evidence>
<dbReference type="BioCyc" id="PPUT160488:G1G01-2207-MONOMER"/>
<reference evidence="9 10" key="1">
    <citation type="journal article" date="2002" name="Environ. Microbiol.">
        <title>Complete genome sequence and comparative analysis of the metabolically versatile Pseudomonas putida KT2440.</title>
        <authorList>
            <person name="Nelson K.E."/>
            <person name="Weinel C."/>
            <person name="Paulsen I.T."/>
            <person name="Dodson R.J."/>
            <person name="Hilbert H."/>
            <person name="Martins dos Santos V.A."/>
            <person name="Fouts D.E."/>
            <person name="Gill S.R."/>
            <person name="Pop M."/>
            <person name="Holmes M."/>
            <person name="Brinkac L."/>
            <person name="Beanan M."/>
            <person name="DeBoy R.T."/>
            <person name="Daugherty S."/>
            <person name="Kolonay J."/>
            <person name="Madupu R."/>
            <person name="Nelson W."/>
            <person name="White O."/>
            <person name="Peterson J."/>
            <person name="Khouri H."/>
            <person name="Hance I."/>
            <person name="Chris Lee P."/>
            <person name="Holtzapple E."/>
            <person name="Scanlan D."/>
            <person name="Tran K."/>
            <person name="Moazzez A."/>
            <person name="Utterback T."/>
            <person name="Rizzo M."/>
            <person name="Lee K."/>
            <person name="Kosack D."/>
            <person name="Moestl D."/>
            <person name="Wedler H."/>
            <person name="Lauber J."/>
            <person name="Stjepandic D."/>
            <person name="Hoheisel J."/>
            <person name="Straetz M."/>
            <person name="Heim S."/>
            <person name="Kiewitz C."/>
            <person name="Eisen J.A."/>
            <person name="Timmis K.N."/>
            <person name="Dusterhoft A."/>
            <person name="Tummler B."/>
            <person name="Fraser C.M."/>
        </authorList>
    </citation>
    <scope>NUCLEOTIDE SEQUENCE [LARGE SCALE GENOMIC DNA]</scope>
    <source>
        <strain evidence="10">ATCC 47054 / DSM 6125 / CFBP 8728 / NCIMB 11950 / KT2440</strain>
    </source>
</reference>
<dbReference type="SUPFAM" id="SSF56954">
    <property type="entry name" value="Outer membrane efflux proteins (OEP)"/>
    <property type="match status" value="1"/>
</dbReference>
<dbReference type="Gene3D" id="2.20.200.10">
    <property type="entry name" value="Outer membrane efflux proteins (OEP)"/>
    <property type="match status" value="1"/>
</dbReference>
<feature type="signal peptide" evidence="8">
    <location>
        <begin position="1"/>
        <end position="25"/>
    </location>
</feature>
<evidence type="ECO:0000256" key="6">
    <source>
        <dbReference type="ARBA" id="ARBA00023237"/>
    </source>
</evidence>
<dbReference type="PhylomeDB" id="Q88L66"/>
<dbReference type="PaxDb" id="160488-PP_2069"/>
<keyword evidence="10" id="KW-1185">Reference proteome</keyword>
<dbReference type="AlphaFoldDB" id="Q88L66"/>
<evidence type="ECO:0000256" key="4">
    <source>
        <dbReference type="ARBA" id="ARBA00023136"/>
    </source>
</evidence>